<dbReference type="AlphaFoldDB" id="A0A6S7AI64"/>
<dbReference type="InterPro" id="IPR007560">
    <property type="entry name" value="Restrct_endonuc_IV_Mrr"/>
</dbReference>
<proteinExistence type="predicted"/>
<evidence type="ECO:0000313" key="2">
    <source>
        <dbReference type="EMBL" id="CAB3732477.1"/>
    </source>
</evidence>
<dbReference type="Proteomes" id="UP000494269">
    <property type="component" value="Unassembled WGS sequence"/>
</dbReference>
<dbReference type="RefSeq" id="WP_175171229.1">
    <property type="nucleotide sequence ID" value="NZ_CADIJQ010000009.1"/>
</dbReference>
<gene>
    <name evidence="2" type="ORF">LMG3441_04816</name>
</gene>
<dbReference type="GO" id="GO:0009307">
    <property type="term" value="P:DNA restriction-modification system"/>
    <property type="evidence" value="ECO:0007669"/>
    <property type="project" value="InterPro"/>
</dbReference>
<accession>A0A6S7AI64</accession>
<protein>
    <recommendedName>
        <fullName evidence="1">Restriction endonuclease type IV Mrr domain-containing protein</fullName>
    </recommendedName>
</protein>
<dbReference type="Pfam" id="PF04471">
    <property type="entry name" value="Mrr_cat"/>
    <property type="match status" value="1"/>
</dbReference>
<dbReference type="SUPFAM" id="SSF52980">
    <property type="entry name" value="Restriction endonuclease-like"/>
    <property type="match status" value="1"/>
</dbReference>
<keyword evidence="3" id="KW-1185">Reference proteome</keyword>
<organism evidence="2 3">
    <name type="scientific">Achromobacter kerstersii</name>
    <dbReference type="NCBI Taxonomy" id="1353890"/>
    <lineage>
        <taxon>Bacteria</taxon>
        <taxon>Pseudomonadati</taxon>
        <taxon>Pseudomonadota</taxon>
        <taxon>Betaproteobacteria</taxon>
        <taxon>Burkholderiales</taxon>
        <taxon>Alcaligenaceae</taxon>
        <taxon>Achromobacter</taxon>
    </lineage>
</organism>
<sequence>MNLRLNDFLEPPEDASPAWFQRRGRSFERVLKQIFEREGMAPRASMRPSGEEIDGSFSIGDRFFLLEAKWHTPPMAASALYAFKGKVDGKLVGTIGVFFSMSDYSAEAVDALLYGKELNLILFGRQDLLLIEDQKISMHEAMRVKLRYAAEYGQPFFPLSTHLAEQARLGAEDATPKPQHDWTIIVEGVDDVRTIEELLARLEIPAKVTVFSAGGQLSVAPLVMHLRRTGNRHVAAIVTPIPDDEMQQEHMQELQRSGAILIPLQHSLEDWLGSYVNTNYYNAAYPLTNRAGKMARRYARNADLLQLLAGTPSFAAFLEQLEVRPKE</sequence>
<evidence type="ECO:0000313" key="3">
    <source>
        <dbReference type="Proteomes" id="UP000494269"/>
    </source>
</evidence>
<feature type="domain" description="Restriction endonuclease type IV Mrr" evidence="1">
    <location>
        <begin position="24"/>
        <end position="127"/>
    </location>
</feature>
<dbReference type="GO" id="GO:0003677">
    <property type="term" value="F:DNA binding"/>
    <property type="evidence" value="ECO:0007669"/>
    <property type="project" value="InterPro"/>
</dbReference>
<name>A0A6S7AI64_9BURK</name>
<dbReference type="GO" id="GO:0004519">
    <property type="term" value="F:endonuclease activity"/>
    <property type="evidence" value="ECO:0007669"/>
    <property type="project" value="InterPro"/>
</dbReference>
<dbReference type="InterPro" id="IPR011335">
    <property type="entry name" value="Restrct_endonuc-II-like"/>
</dbReference>
<reference evidence="2 3" key="1">
    <citation type="submission" date="2020-04" db="EMBL/GenBank/DDBJ databases">
        <authorList>
            <person name="De Canck E."/>
        </authorList>
    </citation>
    <scope>NUCLEOTIDE SEQUENCE [LARGE SCALE GENOMIC DNA]</scope>
    <source>
        <strain evidence="2 3">LMG 3441</strain>
    </source>
</reference>
<dbReference type="EMBL" id="CADIJQ010000009">
    <property type="protein sequence ID" value="CAB3732477.1"/>
    <property type="molecule type" value="Genomic_DNA"/>
</dbReference>
<evidence type="ECO:0000259" key="1">
    <source>
        <dbReference type="Pfam" id="PF04471"/>
    </source>
</evidence>